<evidence type="ECO:0000256" key="1">
    <source>
        <dbReference type="ARBA" id="ARBA00023015"/>
    </source>
</evidence>
<dbReference type="Pfam" id="PF13377">
    <property type="entry name" value="Peripla_BP_3"/>
    <property type="match status" value="1"/>
</dbReference>
<dbReference type="PANTHER" id="PTHR30146:SF109">
    <property type="entry name" value="HTH-TYPE TRANSCRIPTIONAL REGULATOR GALS"/>
    <property type="match status" value="1"/>
</dbReference>
<dbReference type="RefSeq" id="WP_261606919.1">
    <property type="nucleotide sequence ID" value="NZ_JAODOR010000010.1"/>
</dbReference>
<organism evidence="5 6">
    <name type="scientific">Microbacterium memoriense</name>
    <dbReference type="NCBI Taxonomy" id="2978350"/>
    <lineage>
        <taxon>Bacteria</taxon>
        <taxon>Bacillati</taxon>
        <taxon>Actinomycetota</taxon>
        <taxon>Actinomycetes</taxon>
        <taxon>Micrococcales</taxon>
        <taxon>Microbacteriaceae</taxon>
        <taxon>Microbacterium</taxon>
    </lineage>
</organism>
<dbReference type="InterPro" id="IPR046335">
    <property type="entry name" value="LacI/GalR-like_sensor"/>
</dbReference>
<reference evidence="5 6" key="1">
    <citation type="journal article" date="2024" name="Int. J. Syst. Evol. Microbiol.">
        <title>Microbacterium memoriense sp. nov., a member of the Actinomycetota from marine beach sediment of the north coast of Portugal.</title>
        <authorList>
            <person name="Santos J.D.N.D."/>
            <person name="Klimek D."/>
            <person name="Calusinska M."/>
            <person name="Lobo-da-Cunha A."/>
            <person name="Catita J."/>
            <person name="Goncalves H."/>
            <person name="Gonzalez I."/>
            <person name="Lage O.M."/>
        </authorList>
    </citation>
    <scope>NUCLEOTIDE SEQUENCE [LARGE SCALE GENOMIC DNA]</scope>
    <source>
        <strain evidence="5 6">PMIC_1C1B</strain>
    </source>
</reference>
<comment type="caution">
    <text evidence="5">The sequence shown here is derived from an EMBL/GenBank/DDBJ whole genome shotgun (WGS) entry which is preliminary data.</text>
</comment>
<evidence type="ECO:0000256" key="2">
    <source>
        <dbReference type="ARBA" id="ARBA00023125"/>
    </source>
</evidence>
<dbReference type="CDD" id="cd01392">
    <property type="entry name" value="HTH_LacI"/>
    <property type="match status" value="1"/>
</dbReference>
<proteinExistence type="predicted"/>
<dbReference type="InterPro" id="IPR028082">
    <property type="entry name" value="Peripla_BP_I"/>
</dbReference>
<dbReference type="SUPFAM" id="SSF47413">
    <property type="entry name" value="lambda repressor-like DNA-binding domains"/>
    <property type="match status" value="1"/>
</dbReference>
<evidence type="ECO:0000313" key="6">
    <source>
        <dbReference type="Proteomes" id="UP001300496"/>
    </source>
</evidence>
<gene>
    <name evidence="5" type="ORF">N4R40_08375</name>
</gene>
<evidence type="ECO:0000259" key="4">
    <source>
        <dbReference type="PROSITE" id="PS50932"/>
    </source>
</evidence>
<dbReference type="EMBL" id="JAODOR010000010">
    <property type="protein sequence ID" value="MCT9002378.1"/>
    <property type="molecule type" value="Genomic_DNA"/>
</dbReference>
<dbReference type="SMART" id="SM00354">
    <property type="entry name" value="HTH_LACI"/>
    <property type="match status" value="1"/>
</dbReference>
<dbReference type="Pfam" id="PF00356">
    <property type="entry name" value="LacI"/>
    <property type="match status" value="1"/>
</dbReference>
<keyword evidence="6" id="KW-1185">Reference proteome</keyword>
<dbReference type="Proteomes" id="UP001300496">
    <property type="component" value="Unassembled WGS sequence"/>
</dbReference>
<dbReference type="InterPro" id="IPR010982">
    <property type="entry name" value="Lambda_DNA-bd_dom_sf"/>
</dbReference>
<dbReference type="PROSITE" id="PS00356">
    <property type="entry name" value="HTH_LACI_1"/>
    <property type="match status" value="1"/>
</dbReference>
<dbReference type="InterPro" id="IPR000843">
    <property type="entry name" value="HTH_LacI"/>
</dbReference>
<protein>
    <submittedName>
        <fullName evidence="5">LacI family DNA-binding transcriptional regulator</fullName>
    </submittedName>
</protein>
<dbReference type="PRINTS" id="PR00036">
    <property type="entry name" value="HTHLACI"/>
</dbReference>
<dbReference type="SUPFAM" id="SSF53822">
    <property type="entry name" value="Periplasmic binding protein-like I"/>
    <property type="match status" value="1"/>
</dbReference>
<name>A0ABT2PER8_9MICO</name>
<dbReference type="CDD" id="cd01574">
    <property type="entry name" value="PBP1_LacI"/>
    <property type="match status" value="1"/>
</dbReference>
<dbReference type="GO" id="GO:0003677">
    <property type="term" value="F:DNA binding"/>
    <property type="evidence" value="ECO:0007669"/>
    <property type="project" value="UniProtKB-KW"/>
</dbReference>
<keyword evidence="1" id="KW-0805">Transcription regulation</keyword>
<dbReference type="PANTHER" id="PTHR30146">
    <property type="entry name" value="LACI-RELATED TRANSCRIPTIONAL REPRESSOR"/>
    <property type="match status" value="1"/>
</dbReference>
<dbReference type="Gene3D" id="1.10.260.40">
    <property type="entry name" value="lambda repressor-like DNA-binding domains"/>
    <property type="match status" value="1"/>
</dbReference>
<feature type="domain" description="HTH lacI-type" evidence="4">
    <location>
        <begin position="15"/>
        <end position="69"/>
    </location>
</feature>
<dbReference type="PROSITE" id="PS50932">
    <property type="entry name" value="HTH_LACI_2"/>
    <property type="match status" value="1"/>
</dbReference>
<keyword evidence="2 5" id="KW-0238">DNA-binding</keyword>
<evidence type="ECO:0000313" key="5">
    <source>
        <dbReference type="EMBL" id="MCT9002378.1"/>
    </source>
</evidence>
<accession>A0ABT2PER8</accession>
<sequence>MTSRDPSVARSRGKASIYDVAALAGVSHQTVSRVINDRPHIRESTRVKVLAAMEEMQYSPSSAARALATNRSRRIGVLVDSPVQYGPSSTMRGLEEAARAAGYMVSASTVDDAPSLGLGEALAHLRGQDVDALCVIAPRYSTLLDVQVVSRELPTVLVKADPEDDVLTVAVDQYAGAVHAVDHLLELGHRRILHLAGPVDWADARVRARAYSERLAAEGLDVPRQIVGDWTSDFGYQVGADPTAIPADVTAVFASNDQMALGLIHGLFTRGILVPEHISVVGFDDLPDARHFLPPLTTVRQDFHALGALAMTSLLAALEEGSAPEYGMIEPELIVRDSTAAPRR</sequence>
<keyword evidence="3" id="KW-0804">Transcription</keyword>
<evidence type="ECO:0000256" key="3">
    <source>
        <dbReference type="ARBA" id="ARBA00023163"/>
    </source>
</evidence>
<dbReference type="Gene3D" id="3.40.50.2300">
    <property type="match status" value="2"/>
</dbReference>